<dbReference type="GO" id="GO:0089720">
    <property type="term" value="F:caspase binding"/>
    <property type="evidence" value="ECO:0007669"/>
    <property type="project" value="Ensembl"/>
</dbReference>
<keyword evidence="13" id="KW-0496">Mitochondrion</keyword>
<dbReference type="Pfam" id="PF00452">
    <property type="entry name" value="Bcl-2"/>
    <property type="match status" value="1"/>
</dbReference>
<dbReference type="PROSITE" id="PS01258">
    <property type="entry name" value="BH2"/>
    <property type="match status" value="1"/>
</dbReference>
<evidence type="ECO:0000313" key="23">
    <source>
        <dbReference type="Ensembl" id="ENSOGAP00000007785.2"/>
    </source>
</evidence>
<evidence type="ECO:0000256" key="4">
    <source>
        <dbReference type="ARBA" id="ARBA00004186"/>
    </source>
</evidence>
<evidence type="ECO:0000256" key="15">
    <source>
        <dbReference type="ARBA" id="ARBA00023212"/>
    </source>
</evidence>
<comment type="subcellular location">
    <subcellularLocation>
        <location evidence="4">Cytoplasm</location>
        <location evidence="4">Cytoskeleton</location>
        <location evidence="4">Spindle</location>
    </subcellularLocation>
    <subcellularLocation>
        <location evidence="5">Endoplasmic reticulum</location>
    </subcellularLocation>
    <subcellularLocation>
        <location evidence="3">Mitochondrion</location>
    </subcellularLocation>
    <subcellularLocation>
        <location evidence="2">Nucleus membrane</location>
    </subcellularLocation>
</comment>
<keyword evidence="10" id="KW-0256">Endoplasmic reticulum</keyword>
<dbReference type="InterPro" id="IPR036834">
    <property type="entry name" value="Bcl-2-like_sf"/>
</dbReference>
<dbReference type="Proteomes" id="UP000005225">
    <property type="component" value="Unassembled WGS sequence"/>
</dbReference>
<dbReference type="SMART" id="SM00337">
    <property type="entry name" value="BCL"/>
    <property type="match status" value="1"/>
</dbReference>
<dbReference type="GO" id="GO:0005509">
    <property type="term" value="F:calcium ion binding"/>
    <property type="evidence" value="ECO:0007669"/>
    <property type="project" value="Ensembl"/>
</dbReference>
<dbReference type="eggNOG" id="KOG4728">
    <property type="taxonomic scope" value="Eukaryota"/>
</dbReference>
<keyword evidence="7" id="KW-0963">Cytoplasm</keyword>
<dbReference type="STRING" id="30611.ENSOGAP00000007785"/>
<evidence type="ECO:0000259" key="22">
    <source>
        <dbReference type="SMART" id="SM00337"/>
    </source>
</evidence>
<dbReference type="PROSITE" id="PS50062">
    <property type="entry name" value="BCL2_FAMILY"/>
    <property type="match status" value="1"/>
</dbReference>
<evidence type="ECO:0000256" key="2">
    <source>
        <dbReference type="ARBA" id="ARBA00004126"/>
    </source>
</evidence>
<dbReference type="Ensembl" id="ENSOGAT00000008688.2">
    <property type="protein sequence ID" value="ENSOGAP00000007785.2"/>
    <property type="gene ID" value="ENSOGAG00000008687.2"/>
</dbReference>
<gene>
    <name evidence="23" type="primary">BCL2L10</name>
</gene>
<reference evidence="24" key="1">
    <citation type="submission" date="2011-03" db="EMBL/GenBank/DDBJ databases">
        <title>Version 3 of the genome sequence of Otolemur garnettii (Bushbaby).</title>
        <authorList>
            <consortium name="The Broad Institute Genome Sequencing Platform"/>
            <person name="Di Palma F."/>
            <person name="Johnson J."/>
            <person name="Lander E.S."/>
            <person name="Lindblad-Toh K."/>
            <person name="Jaffe D.B."/>
            <person name="Gnerre S."/>
            <person name="MacCallum I."/>
            <person name="Przybylski D."/>
            <person name="Ribeiro F.J."/>
            <person name="Burton J.N."/>
            <person name="Walker B.J."/>
            <person name="Sharpe T."/>
            <person name="Hall G."/>
        </authorList>
    </citation>
    <scope>NUCLEOTIDE SEQUENCE [LARGE SCALE GENOMIC DNA]</scope>
</reference>
<keyword evidence="15" id="KW-0206">Cytoskeleton</keyword>
<keyword evidence="8 21" id="KW-0812">Transmembrane</keyword>
<evidence type="ECO:0000256" key="1">
    <source>
        <dbReference type="ARBA" id="ARBA00001913"/>
    </source>
</evidence>
<dbReference type="GO" id="GO:0005741">
    <property type="term" value="C:mitochondrial outer membrane"/>
    <property type="evidence" value="ECO:0007669"/>
    <property type="project" value="TreeGrafter"/>
</dbReference>
<feature type="domain" description="Bcl-2 Bcl-2 homology region 1-3" evidence="22">
    <location>
        <begin position="39"/>
        <end position="151"/>
    </location>
</feature>
<dbReference type="PANTHER" id="PTHR11256">
    <property type="entry name" value="BCL-2 RELATED"/>
    <property type="match status" value="1"/>
</dbReference>
<evidence type="ECO:0000256" key="20">
    <source>
        <dbReference type="ARBA" id="ARBA00078307"/>
    </source>
</evidence>
<dbReference type="InterPro" id="IPR046371">
    <property type="entry name" value="Bcl-2_BH1-3"/>
</dbReference>
<dbReference type="GO" id="GO:0051400">
    <property type="term" value="F:BH domain binding"/>
    <property type="evidence" value="ECO:0007669"/>
    <property type="project" value="TreeGrafter"/>
</dbReference>
<evidence type="ECO:0000256" key="14">
    <source>
        <dbReference type="ARBA" id="ARBA00023136"/>
    </source>
</evidence>
<dbReference type="GeneTree" id="ENSGT01130000278292"/>
<comment type="function">
    <text evidence="17">Promotes cell survival by suppressing apoptosis induced by BAX but not BAK. Increases binding of AHCYL1/IRBIT to ITPR1. Reduces ITPR1-mediated calcium release from the endoplasmic reticulum cooperatively with AHCYL1/IRBIT under normal cellular conditions. Under apoptotic stress conditions, dissociates from ITPR1 and is displaced from mitochondria-associated endoplasmic reticulum membranes, leading to increased Ca(2+) transfer to mitochondria which promotes apoptosis. Required for the correct formation of the microtubule organizing center during oocyte cell division, potentially via regulation of protein abundance and localization of other microtubule organizing center components such as AURKA and TPX2.</text>
</comment>
<evidence type="ECO:0000256" key="3">
    <source>
        <dbReference type="ARBA" id="ARBA00004173"/>
    </source>
</evidence>
<comment type="similarity">
    <text evidence="6">Belongs to the Bcl-2 family.</text>
</comment>
<dbReference type="PANTHER" id="PTHR11256:SF47">
    <property type="entry name" value="BCL-2-LIKE PROTEIN 10"/>
    <property type="match status" value="1"/>
</dbReference>
<reference evidence="23" key="2">
    <citation type="submission" date="2025-08" db="UniProtKB">
        <authorList>
            <consortium name="Ensembl"/>
        </authorList>
    </citation>
    <scope>IDENTIFICATION</scope>
</reference>
<dbReference type="GO" id="GO:0005829">
    <property type="term" value="C:cytosol"/>
    <property type="evidence" value="ECO:0007669"/>
    <property type="project" value="Ensembl"/>
</dbReference>
<evidence type="ECO:0000256" key="5">
    <source>
        <dbReference type="ARBA" id="ARBA00004240"/>
    </source>
</evidence>
<evidence type="ECO:0000256" key="6">
    <source>
        <dbReference type="ARBA" id="ARBA00009458"/>
    </source>
</evidence>
<dbReference type="EMBL" id="AAQR03024851">
    <property type="status" value="NOT_ANNOTATED_CDS"/>
    <property type="molecule type" value="Genomic_DNA"/>
</dbReference>
<dbReference type="FunCoup" id="H0WZ06">
    <property type="interactions" value="29"/>
</dbReference>
<evidence type="ECO:0000256" key="9">
    <source>
        <dbReference type="ARBA" id="ARBA00022703"/>
    </source>
</evidence>
<dbReference type="CDD" id="cd06845">
    <property type="entry name" value="Bcl-2_like"/>
    <property type="match status" value="1"/>
</dbReference>
<keyword evidence="11" id="KW-0832">Ubl conjugation</keyword>
<evidence type="ECO:0000256" key="19">
    <source>
        <dbReference type="ARBA" id="ARBA00077411"/>
    </source>
</evidence>
<dbReference type="HOGENOM" id="CLU_122207_0_0_1"/>
<dbReference type="GO" id="GO:0005783">
    <property type="term" value="C:endoplasmic reticulum"/>
    <property type="evidence" value="ECO:0007669"/>
    <property type="project" value="UniProtKB-SubCell"/>
</dbReference>
<name>H0WZ06_OTOGA</name>
<reference evidence="23" key="3">
    <citation type="submission" date="2025-09" db="UniProtKB">
        <authorList>
            <consortium name="Ensembl"/>
        </authorList>
    </citation>
    <scope>IDENTIFICATION</scope>
</reference>
<evidence type="ECO:0000256" key="11">
    <source>
        <dbReference type="ARBA" id="ARBA00022843"/>
    </source>
</evidence>
<keyword evidence="24" id="KW-1185">Reference proteome</keyword>
<dbReference type="AlphaFoldDB" id="H0WZ06"/>
<evidence type="ECO:0000256" key="7">
    <source>
        <dbReference type="ARBA" id="ARBA00022490"/>
    </source>
</evidence>
<evidence type="ECO:0000256" key="12">
    <source>
        <dbReference type="ARBA" id="ARBA00022989"/>
    </source>
</evidence>
<dbReference type="OMA" id="TDYLEYC"/>
<dbReference type="InterPro" id="IPR026298">
    <property type="entry name" value="Bcl-2_fam"/>
</dbReference>
<accession>H0WZ06</accession>
<feature type="transmembrane region" description="Helical" evidence="21">
    <location>
        <begin position="170"/>
        <end position="189"/>
    </location>
</feature>
<dbReference type="Gene3D" id="1.10.437.10">
    <property type="entry name" value="Blc2-like"/>
    <property type="match status" value="1"/>
</dbReference>
<evidence type="ECO:0000256" key="8">
    <source>
        <dbReference type="ARBA" id="ARBA00022692"/>
    </source>
</evidence>
<evidence type="ECO:0000256" key="18">
    <source>
        <dbReference type="ARBA" id="ARBA00067191"/>
    </source>
</evidence>
<dbReference type="SUPFAM" id="SSF56854">
    <property type="entry name" value="Bcl-2 inhibitors of programmed cell death"/>
    <property type="match status" value="1"/>
</dbReference>
<dbReference type="GO" id="GO:0097192">
    <property type="term" value="P:extrinsic apoptotic signaling pathway in absence of ligand"/>
    <property type="evidence" value="ECO:0007669"/>
    <property type="project" value="TreeGrafter"/>
</dbReference>
<keyword evidence="14 21" id="KW-0472">Membrane</keyword>
<dbReference type="InParanoid" id="H0WZ06"/>
<evidence type="ECO:0000256" key="10">
    <source>
        <dbReference type="ARBA" id="ARBA00022824"/>
    </source>
</evidence>
<dbReference type="GO" id="GO:0044233">
    <property type="term" value="C:mitochondria-associated endoplasmic reticulum membrane contact site"/>
    <property type="evidence" value="ECO:0007669"/>
    <property type="project" value="Ensembl"/>
</dbReference>
<evidence type="ECO:0000256" key="21">
    <source>
        <dbReference type="SAM" id="Phobius"/>
    </source>
</evidence>
<dbReference type="GO" id="GO:0043066">
    <property type="term" value="P:negative regulation of apoptotic process"/>
    <property type="evidence" value="ECO:0007669"/>
    <property type="project" value="Ensembl"/>
</dbReference>
<dbReference type="FunFam" id="1.10.437.10:FF:000014">
    <property type="entry name" value="Bcl-2-like protein 10"/>
    <property type="match status" value="1"/>
</dbReference>
<dbReference type="InterPro" id="IPR020726">
    <property type="entry name" value="Bcl2_BH2_motif_CS"/>
</dbReference>
<dbReference type="InterPro" id="IPR002475">
    <property type="entry name" value="Bcl2-like"/>
</dbReference>
<organism evidence="23 24">
    <name type="scientific">Otolemur garnettii</name>
    <name type="common">Small-eared galago</name>
    <name type="synonym">Garnett's greater bushbaby</name>
    <dbReference type="NCBI Taxonomy" id="30611"/>
    <lineage>
        <taxon>Eukaryota</taxon>
        <taxon>Metazoa</taxon>
        <taxon>Chordata</taxon>
        <taxon>Craniata</taxon>
        <taxon>Vertebrata</taxon>
        <taxon>Euteleostomi</taxon>
        <taxon>Mammalia</taxon>
        <taxon>Eutheria</taxon>
        <taxon>Euarchontoglires</taxon>
        <taxon>Primates</taxon>
        <taxon>Strepsirrhini</taxon>
        <taxon>Lorisiformes</taxon>
        <taxon>Galagidae</taxon>
        <taxon>Otolemur</taxon>
    </lineage>
</organism>
<keyword evidence="16" id="KW-0539">Nucleus</keyword>
<dbReference type="GO" id="GO:0008630">
    <property type="term" value="P:intrinsic apoptotic signaling pathway in response to DNA damage"/>
    <property type="evidence" value="ECO:0007669"/>
    <property type="project" value="TreeGrafter"/>
</dbReference>
<dbReference type="GO" id="GO:0005819">
    <property type="term" value="C:spindle"/>
    <property type="evidence" value="ECO:0007669"/>
    <property type="project" value="UniProtKB-SubCell"/>
</dbReference>
<comment type="cofactor">
    <cofactor evidence="1">
        <name>Ca(2+)</name>
        <dbReference type="ChEBI" id="CHEBI:29108"/>
    </cofactor>
</comment>
<evidence type="ECO:0000256" key="13">
    <source>
        <dbReference type="ARBA" id="ARBA00023128"/>
    </source>
</evidence>
<dbReference type="GO" id="GO:0001836">
    <property type="term" value="P:release of cytochrome c from mitochondria"/>
    <property type="evidence" value="ECO:0007669"/>
    <property type="project" value="TreeGrafter"/>
</dbReference>
<keyword evidence="12 21" id="KW-1133">Transmembrane helix</keyword>
<evidence type="ECO:0000256" key="17">
    <source>
        <dbReference type="ARBA" id="ARBA00053352"/>
    </source>
</evidence>
<sequence>MADPLRERTERLLTDYLEYCARDPTAPEPTPSSPEAALLRSVTAYIQQRHWSFFSAYIGYPGNRVQVVERMVKAMLSDNQRLNWGRVVTLVTFAGTLLQRPPVEARREKQDKSQLKEGEDEVARDCQRLVALLSSRLVGQHRVWLEAQGGWDGFCQFFRTPLPLAFWRRLLFEVLLLCFLATVFIYFWTRLT</sequence>
<protein>
    <recommendedName>
        <fullName evidence="18">Bcl-2-like protein 10</fullName>
    </recommendedName>
    <alternativeName>
        <fullName evidence="19">Anti-apoptotic protein Boo</fullName>
    </alternativeName>
    <alternativeName>
        <fullName evidence="20">Apoptosis regulator Bcl-B</fullName>
    </alternativeName>
</protein>
<evidence type="ECO:0000313" key="24">
    <source>
        <dbReference type="Proteomes" id="UP000005225"/>
    </source>
</evidence>
<evidence type="ECO:0000256" key="16">
    <source>
        <dbReference type="ARBA" id="ARBA00023242"/>
    </source>
</evidence>
<proteinExistence type="inferred from homology"/>
<keyword evidence="9" id="KW-0053">Apoptosis</keyword>
<dbReference type="GO" id="GO:0031965">
    <property type="term" value="C:nuclear membrane"/>
    <property type="evidence" value="ECO:0007669"/>
    <property type="project" value="UniProtKB-SubCell"/>
</dbReference>